<keyword evidence="2" id="KW-1185">Reference proteome</keyword>
<dbReference type="Proteomes" id="UP000004088">
    <property type="component" value="Unassembled WGS sequence"/>
</dbReference>
<sequence length="247" mass="27484">MKEVHFVVQGKGGVGKSLCASILAQYLQERSPLPLHCFDTDAVNPTFSRWKALNVETVKILTEHNTIDTRPFDEMIESLVELDGIGVIDNGAATFVPLIAYMNEGNIAELLKDNGVRVVMHVPMNGGQALGDCLAGLSQTLKNVDADVVVWLNDFKGAVQEGGKDFTDFKIYTQNKHRILGIVHLPNRNPDTFGKDIFLMTENNLTFNEANNSPELFKLAPRSRLKRVKDELFAQLDKLDLDQDDEA</sequence>
<reference evidence="1 2" key="1">
    <citation type="submission" date="2011-01" db="EMBL/GenBank/DDBJ databases">
        <authorList>
            <person name="Muzny D."/>
            <person name="Qin X."/>
            <person name="Deng J."/>
            <person name="Jiang H."/>
            <person name="Liu Y."/>
            <person name="Qu J."/>
            <person name="Song X.-Z."/>
            <person name="Zhang L."/>
            <person name="Thornton R."/>
            <person name="Coyle M."/>
            <person name="Francisco L."/>
            <person name="Jackson L."/>
            <person name="Javaid M."/>
            <person name="Korchina V."/>
            <person name="Kovar C."/>
            <person name="Mata R."/>
            <person name="Mathew T."/>
            <person name="Ngo R."/>
            <person name="Nguyen L."/>
            <person name="Nguyen N."/>
            <person name="Okwuonu G."/>
            <person name="Ongeri F."/>
            <person name="Pham C."/>
            <person name="Simmons D."/>
            <person name="Wilczek-Boney K."/>
            <person name="Hale W."/>
            <person name="Jakkamsetti A."/>
            <person name="Pham P."/>
            <person name="Ruth R."/>
            <person name="San Lucas F."/>
            <person name="Warren J."/>
            <person name="Zhang J."/>
            <person name="Zhao Z."/>
            <person name="Zhou C."/>
            <person name="Zhu D."/>
            <person name="Lee S."/>
            <person name="Bess C."/>
            <person name="Blankenburg K."/>
            <person name="Forbes L."/>
            <person name="Fu Q."/>
            <person name="Gubbala S."/>
            <person name="Hirani K."/>
            <person name="Jayaseelan J.C."/>
            <person name="Lara F."/>
            <person name="Munidasa M."/>
            <person name="Palculict T."/>
            <person name="Patil S."/>
            <person name="Pu L.-L."/>
            <person name="Saada N."/>
            <person name="Tang L."/>
            <person name="Weissenberger G."/>
            <person name="Zhu Y."/>
            <person name="Hemphill L."/>
            <person name="Shang Y."/>
            <person name="Youmans B."/>
            <person name="Ayvaz T."/>
            <person name="Ross M."/>
            <person name="Santibanez J."/>
            <person name="Aqrawi P."/>
            <person name="Gross S."/>
            <person name="Joshi V."/>
            <person name="Fowler G."/>
            <person name="Nazareth L."/>
            <person name="Reid J."/>
            <person name="Worley K."/>
            <person name="Petrosino J."/>
            <person name="Highlander S."/>
            <person name="Gibbs R."/>
        </authorList>
    </citation>
    <scope>NUCLEOTIDE SEQUENCE [LARGE SCALE GENOMIC DNA]</scope>
    <source>
        <strain evidence="1 2">ATCC 33394</strain>
    </source>
</reference>
<dbReference type="STRING" id="888741.HMPREF9098_0882"/>
<comment type="caution">
    <text evidence="1">The sequence shown here is derived from an EMBL/GenBank/DDBJ whole genome shotgun (WGS) entry which is preliminary data.</text>
</comment>
<dbReference type="EMBL" id="AEWV01000015">
    <property type="protein sequence ID" value="EGC17556.1"/>
    <property type="molecule type" value="Genomic_DNA"/>
</dbReference>
<organism evidence="1 2">
    <name type="scientific">Kingella denitrificans ATCC 33394</name>
    <dbReference type="NCBI Taxonomy" id="888741"/>
    <lineage>
        <taxon>Bacteria</taxon>
        <taxon>Pseudomonadati</taxon>
        <taxon>Pseudomonadota</taxon>
        <taxon>Betaproteobacteria</taxon>
        <taxon>Neisseriales</taxon>
        <taxon>Neisseriaceae</taxon>
        <taxon>Kingella</taxon>
    </lineage>
</organism>
<protein>
    <submittedName>
        <fullName evidence="1">Putative conjugal transfer protein TraL</fullName>
    </submittedName>
</protein>
<dbReference type="InterPro" id="IPR027417">
    <property type="entry name" value="P-loop_NTPase"/>
</dbReference>
<name>F0EYE8_9NEIS</name>
<dbReference type="SUPFAM" id="SSF52540">
    <property type="entry name" value="P-loop containing nucleoside triphosphate hydrolases"/>
    <property type="match status" value="1"/>
</dbReference>
<accession>F0EYE8</accession>
<gene>
    <name evidence="1" type="primary">traL</name>
    <name evidence="1" type="ORF">HMPREF9098_0882</name>
</gene>
<dbReference type="Gene3D" id="3.40.50.300">
    <property type="entry name" value="P-loop containing nucleotide triphosphate hydrolases"/>
    <property type="match status" value="1"/>
</dbReference>
<evidence type="ECO:0000313" key="1">
    <source>
        <dbReference type="EMBL" id="EGC17556.1"/>
    </source>
</evidence>
<proteinExistence type="predicted"/>
<dbReference type="HOGENOM" id="CLU_076039_0_0_4"/>
<dbReference type="RefSeq" id="WP_003782218.1">
    <property type="nucleotide sequence ID" value="NZ_GL870929.1"/>
</dbReference>
<dbReference type="AlphaFoldDB" id="F0EYE8"/>
<evidence type="ECO:0000313" key="2">
    <source>
        <dbReference type="Proteomes" id="UP000004088"/>
    </source>
</evidence>